<dbReference type="InterPro" id="IPR052374">
    <property type="entry name" value="SERAC1"/>
</dbReference>
<keyword evidence="7" id="KW-0472">Membrane</keyword>
<evidence type="ECO:0000313" key="9">
    <source>
        <dbReference type="EMBL" id="KAJ5703331.1"/>
    </source>
</evidence>
<protein>
    <recommendedName>
        <fullName evidence="8">DUF676 domain-containing protein</fullName>
    </recommendedName>
</protein>
<dbReference type="GO" id="GO:0017000">
    <property type="term" value="P:antibiotic biosynthetic process"/>
    <property type="evidence" value="ECO:0007669"/>
    <property type="project" value="UniProtKB-ARBA"/>
</dbReference>
<dbReference type="Pfam" id="PF05057">
    <property type="entry name" value="DUF676"/>
    <property type="match status" value="1"/>
</dbReference>
<feature type="domain" description="DUF676" evidence="8">
    <location>
        <begin position="28"/>
        <end position="238"/>
    </location>
</feature>
<keyword evidence="10" id="KW-1185">Reference proteome</keyword>
<evidence type="ECO:0000256" key="5">
    <source>
        <dbReference type="ARBA" id="ARBA00022824"/>
    </source>
</evidence>
<dbReference type="InterPro" id="IPR007751">
    <property type="entry name" value="DUF676_lipase-like"/>
</dbReference>
<organism evidence="9 10">
    <name type="scientific">Penicillium malachiteum</name>
    <dbReference type="NCBI Taxonomy" id="1324776"/>
    <lineage>
        <taxon>Eukaryota</taxon>
        <taxon>Fungi</taxon>
        <taxon>Dikarya</taxon>
        <taxon>Ascomycota</taxon>
        <taxon>Pezizomycotina</taxon>
        <taxon>Eurotiomycetes</taxon>
        <taxon>Eurotiomycetidae</taxon>
        <taxon>Eurotiales</taxon>
        <taxon>Aspergillaceae</taxon>
        <taxon>Penicillium</taxon>
    </lineage>
</organism>
<dbReference type="InterPro" id="IPR029058">
    <property type="entry name" value="AB_hydrolase_fold"/>
</dbReference>
<dbReference type="Proteomes" id="UP001215712">
    <property type="component" value="Unassembled WGS sequence"/>
</dbReference>
<evidence type="ECO:0000256" key="7">
    <source>
        <dbReference type="ARBA" id="ARBA00023136"/>
    </source>
</evidence>
<dbReference type="GO" id="GO:0072330">
    <property type="term" value="P:monocarboxylic acid biosynthetic process"/>
    <property type="evidence" value="ECO:0007669"/>
    <property type="project" value="UniProtKB-ARBA"/>
</dbReference>
<comment type="subcellular location">
    <subcellularLocation>
        <location evidence="2">Endoplasmic reticulum</location>
    </subcellularLocation>
    <subcellularLocation>
        <location evidence="3">Membrane</location>
    </subcellularLocation>
    <subcellularLocation>
        <location evidence="1">Mitochondrion</location>
    </subcellularLocation>
</comment>
<reference evidence="9" key="1">
    <citation type="journal article" date="2023" name="IMA Fungus">
        <title>Comparative genomic study of the Penicillium genus elucidates a diverse pangenome and 15 lateral gene transfer events.</title>
        <authorList>
            <person name="Petersen C."/>
            <person name="Sorensen T."/>
            <person name="Nielsen M.R."/>
            <person name="Sondergaard T.E."/>
            <person name="Sorensen J.L."/>
            <person name="Fitzpatrick D.A."/>
            <person name="Frisvad J.C."/>
            <person name="Nielsen K.L."/>
        </authorList>
    </citation>
    <scope>NUCLEOTIDE SEQUENCE</scope>
    <source>
        <strain evidence="9">IBT 17514</strain>
    </source>
</reference>
<dbReference type="EMBL" id="JAQJAN010000023">
    <property type="protein sequence ID" value="KAJ5703331.1"/>
    <property type="molecule type" value="Genomic_DNA"/>
</dbReference>
<evidence type="ECO:0000259" key="8">
    <source>
        <dbReference type="Pfam" id="PF05057"/>
    </source>
</evidence>
<comment type="similarity">
    <text evidence="4">Belongs to the putative lipase ROG1 family.</text>
</comment>
<dbReference type="PANTHER" id="PTHR48182">
    <property type="entry name" value="PROTEIN SERAC1"/>
    <property type="match status" value="1"/>
</dbReference>
<evidence type="ECO:0000256" key="1">
    <source>
        <dbReference type="ARBA" id="ARBA00004173"/>
    </source>
</evidence>
<proteinExistence type="inferred from homology"/>
<dbReference type="SUPFAM" id="SSF53474">
    <property type="entry name" value="alpha/beta-Hydrolases"/>
    <property type="match status" value="1"/>
</dbReference>
<dbReference type="GO" id="GO:0005739">
    <property type="term" value="C:mitochondrion"/>
    <property type="evidence" value="ECO:0007669"/>
    <property type="project" value="UniProtKB-SubCell"/>
</dbReference>
<evidence type="ECO:0000256" key="3">
    <source>
        <dbReference type="ARBA" id="ARBA00004370"/>
    </source>
</evidence>
<accession>A0AAD6HAB7</accession>
<evidence type="ECO:0000256" key="6">
    <source>
        <dbReference type="ARBA" id="ARBA00023128"/>
    </source>
</evidence>
<name>A0AAD6HAB7_9EURO</name>
<dbReference type="AlphaFoldDB" id="A0AAD6HAB7"/>
<keyword evidence="5" id="KW-0256">Endoplasmic reticulum</keyword>
<gene>
    <name evidence="9" type="ORF">N7493_011720</name>
</gene>
<reference evidence="9" key="2">
    <citation type="submission" date="2023-01" db="EMBL/GenBank/DDBJ databases">
        <authorList>
            <person name="Petersen C."/>
        </authorList>
    </citation>
    <scope>NUCLEOTIDE SEQUENCE</scope>
    <source>
        <strain evidence="9">IBT 17514</strain>
    </source>
</reference>
<keyword evidence="6" id="KW-0496">Mitochondrion</keyword>
<dbReference type="GO" id="GO:0005783">
    <property type="term" value="C:endoplasmic reticulum"/>
    <property type="evidence" value="ECO:0007669"/>
    <property type="project" value="UniProtKB-SubCell"/>
</dbReference>
<evidence type="ECO:0000256" key="4">
    <source>
        <dbReference type="ARBA" id="ARBA00007920"/>
    </source>
</evidence>
<evidence type="ECO:0000256" key="2">
    <source>
        <dbReference type="ARBA" id="ARBA00004240"/>
    </source>
</evidence>
<evidence type="ECO:0000313" key="10">
    <source>
        <dbReference type="Proteomes" id="UP001215712"/>
    </source>
</evidence>
<comment type="caution">
    <text evidence="9">The sequence shown here is derived from an EMBL/GenBank/DDBJ whole genome shotgun (WGS) entry which is preliminary data.</text>
</comment>
<sequence length="254" mass="28261">MDEETSYSTRGNYGLQALADPKDACADIIFVHGLTGNRETTWTHRSTGKFWPQDFLPHELPDVRILTFGYDADIIGAIHNASSNTLTDHGKSLAEKLAMWRRRSRTNLRPLIFVAHSLGGLVVEQALLISRGSSELHVKDLLESTTAMAFIGTPHAGSDKATLVVPLTHLSKILLGASNTEILQLLTPGSEMLANLQQEFHTMLKDRNQNQKKTIEICCFYEELPVRRIRDKVVPSHSAILNAYPSLSIHANHM</sequence>
<dbReference type="PANTHER" id="PTHR48182:SF2">
    <property type="entry name" value="PROTEIN SERAC1"/>
    <property type="match status" value="1"/>
</dbReference>
<dbReference type="Gene3D" id="3.40.50.1820">
    <property type="entry name" value="alpha/beta hydrolase"/>
    <property type="match status" value="1"/>
</dbReference>
<dbReference type="GO" id="GO:0016020">
    <property type="term" value="C:membrane"/>
    <property type="evidence" value="ECO:0007669"/>
    <property type="project" value="UniProtKB-SubCell"/>
</dbReference>